<evidence type="ECO:0000313" key="13">
    <source>
        <dbReference type="EMBL" id="KAK6468209.1"/>
    </source>
</evidence>
<evidence type="ECO:0000256" key="6">
    <source>
        <dbReference type="ARBA" id="ARBA00022833"/>
    </source>
</evidence>
<gene>
    <name evidence="13" type="ORF">HHUSO_G33997</name>
</gene>
<dbReference type="InterPro" id="IPR046349">
    <property type="entry name" value="C1-like_sf"/>
</dbReference>
<keyword evidence="14" id="KW-1185">Reference proteome</keyword>
<feature type="region of interest" description="Disordered" evidence="9">
    <location>
        <begin position="330"/>
        <end position="359"/>
    </location>
</feature>
<feature type="region of interest" description="Disordered" evidence="9">
    <location>
        <begin position="373"/>
        <end position="392"/>
    </location>
</feature>
<dbReference type="Pfam" id="PF00621">
    <property type="entry name" value="RhoGEF"/>
    <property type="match status" value="1"/>
</dbReference>
<dbReference type="SUPFAM" id="SSF48065">
    <property type="entry name" value="DBL homology domain (DH-domain)"/>
    <property type="match status" value="1"/>
</dbReference>
<reference evidence="13 14" key="1">
    <citation type="submission" date="2021-05" db="EMBL/GenBank/DDBJ databases">
        <authorList>
            <person name="Zahm M."/>
            <person name="Klopp C."/>
            <person name="Cabau C."/>
            <person name="Kuhl H."/>
            <person name="Suciu R."/>
            <person name="Ciorpac M."/>
            <person name="Holostenco D."/>
            <person name="Gessner J."/>
            <person name="Wuertz S."/>
            <person name="Hohne C."/>
            <person name="Stock M."/>
            <person name="Gislard M."/>
            <person name="Lluch J."/>
            <person name="Milhes M."/>
            <person name="Lampietro C."/>
            <person name="Lopez Roques C."/>
            <person name="Donnadieu C."/>
            <person name="Du K."/>
            <person name="Schartl M."/>
            <person name="Guiguen Y."/>
        </authorList>
    </citation>
    <scope>NUCLEOTIDE SEQUENCE [LARGE SCALE GENOMIC DNA]</scope>
    <source>
        <strain evidence="13">Hh-F2</strain>
        <tissue evidence="13">Blood</tissue>
    </source>
</reference>
<dbReference type="PROSITE" id="PS00479">
    <property type="entry name" value="ZF_DAG_PE_1"/>
    <property type="match status" value="1"/>
</dbReference>
<feature type="compositionally biased region" description="Polar residues" evidence="9">
    <location>
        <begin position="1534"/>
        <end position="1545"/>
    </location>
</feature>
<feature type="compositionally biased region" description="Polar residues" evidence="9">
    <location>
        <begin position="567"/>
        <end position="585"/>
    </location>
</feature>
<dbReference type="CDD" id="cd00160">
    <property type="entry name" value="RhoGEF"/>
    <property type="match status" value="1"/>
</dbReference>
<dbReference type="Pfam" id="PF00130">
    <property type="entry name" value="C1_1"/>
    <property type="match status" value="1"/>
</dbReference>
<keyword evidence="6" id="KW-0862">Zinc</keyword>
<dbReference type="InterPro" id="IPR000219">
    <property type="entry name" value="DH_dom"/>
</dbReference>
<proteinExistence type="predicted"/>
<keyword evidence="7 8" id="KW-0175">Coiled coil</keyword>
<dbReference type="Proteomes" id="UP001369086">
    <property type="component" value="Unassembled WGS sequence"/>
</dbReference>
<sequence length="1593" mass="179830">MEPVNPTAFPTYSLKGPSFILGNCTSEKEFLKTAASDCKPCSHEFSSVPETGCVSPESMSPPSIAEDVFFGMTEEKDDSSGDTDSEDHTLDLNSSIEDLLSLNPSLQGTEYFKDLEIHLTGGTNAMQEMTTSVNSCPCNKPQKNNGRCFQHDNSSNSCPGSLSYQESSKGTREPLQTTDTQDLCAHADRQGDGSLVNTVKYLGDLDDKVDKDTEPETFPILLRTLSSSRRHSWEYPVSPVDTGKRFSLDASAMDSDGEQGDADPSQLTESFTLPEGGPAGPISTAEEKDPPQESPNPKPKDGSDLEDASKRLRSKSVVLLSEKVGTVRLSRSLEDWFPAPEGTEQKAREESETTPEEQNRMLMVTQVLQELKHYHGAKQRQKTEGKASSSQNLTWYEFLSNANEEEDKTDKVEKGTKVKRRLSSLRSRVAGSFQKDKGKNREKEQQKEKEKEREKEKEKEPKEKMRMRNGHQLVPGTFSSCTTCTLCSKTLQRKPGLQCMNCGVNVHKSCKNLLGECSSSSSSKLKRDSQRNPTPGSPQSTGHNHSQAGSFLKEQSRSAVSGPDGSCASSRSPGMTITQRGSNTQLTTSTAANHANTYGSITGEMEEIDGFIKLKQQSEDAVSLAPSTAESIVVEDAQYASLRGELELDAQDIEAESWSLAVDPAYLKKHPKEAVKRQDVIHELIQTEMHHVRTLKIMLNVYVRGIRENLQMDDSKVEKIFPCVENLLEIHRRFLSRLKERRKESLEEGSDHNYVIHRIGDILVSEFSGEIGERMKESYGDFCSHHSEAVNYYKELLQNNKKFQNLIRKINNLSIVRRLGVPECILLVTQRITKYPVLVERIIQNTEVGSEDHEELTRALGLIKDAITQVDAKVNDYENKTRLKDIASKMEPKSSGKFKDGRLFGKEEILKGRRRLLHEGMVYWKAASGRLKDILAVLLTDVLLLIQEKDQKYTFATVDSKPSVISLQKLIVREVAHEEKAMFLICASSAEPEMYEIHATSKEERNTWMNLIRQAAESCPDVEEGVSSDPEEERRLAEARALKLKEFQERLISKDRQIVQSLSEKLQIFTEISEVMSGFEDSTQGARSRLLVRGDPSDTLLGEQLLKDAIAEVENLQNLLISHGRDVSWQPEDGLGSSGLPRRAETFGGYESSPTVMNKNGSMKKKSYTVSYTGEHKLRERRGQLTSCDPELQDLWGDEGAQQMADEVPEKSWHNVWSPPFHESEFIQSMQTLSQLLYSLQAIIAQQDSYMELQRASLPDRDRQNRLRGNGLLEQEKQRNFEKQREEMANFQKLQSQLRLEQQRWERDREKQRRLAEVEEERLKEREEECRQLQDRLRMEHEELEKQREKYQQDLERLRESTRTVEKEKERVEQQKYNLRKLKTMSFAPDTSQGHNRSHSISFNGDGFLNSEGALQLPVKPQGRSSQSVAGADYMQRPEVLLRRENSTAESRPLLPIKSEVPIHLISTTNQLHKQTGVQQRIPTKLALLSSKGKEKGSRGKGSHRTESAAADLRQLLPLRLSGKEDGTLKTKRSCSPNQNFQQEPVSPPDNHSDATHLSPHGMQKQNSQGSLQTPSPQPSIAEEMTKEDVIFF</sequence>
<dbReference type="Gene3D" id="3.30.60.20">
    <property type="match status" value="1"/>
</dbReference>
<evidence type="ECO:0000313" key="14">
    <source>
        <dbReference type="Proteomes" id="UP001369086"/>
    </source>
</evidence>
<name>A0ABR0Y700_HUSHU</name>
<dbReference type="InterPro" id="IPR002219">
    <property type="entry name" value="PKC_DAG/PE"/>
</dbReference>
<evidence type="ECO:0000256" key="3">
    <source>
        <dbReference type="ARBA" id="ARBA00022553"/>
    </source>
</evidence>
<feature type="region of interest" description="Disordered" evidence="9">
    <location>
        <begin position="1472"/>
        <end position="1593"/>
    </location>
</feature>
<dbReference type="InterPro" id="IPR053089">
    <property type="entry name" value="Rho_GEF18"/>
</dbReference>
<keyword evidence="3" id="KW-0597">Phosphoprotein</keyword>
<dbReference type="PROSITE" id="PS50010">
    <property type="entry name" value="DH_2"/>
    <property type="match status" value="1"/>
</dbReference>
<dbReference type="SUPFAM" id="SSF57889">
    <property type="entry name" value="Cysteine-rich domain"/>
    <property type="match status" value="1"/>
</dbReference>
<dbReference type="PANTHER" id="PTHR47440">
    <property type="entry name" value="RIKEN CDNA A430078G23 GENE"/>
    <property type="match status" value="1"/>
</dbReference>
<feature type="region of interest" description="Disordered" evidence="9">
    <location>
        <begin position="404"/>
        <end position="470"/>
    </location>
</feature>
<dbReference type="SUPFAM" id="SSF50729">
    <property type="entry name" value="PH domain-like"/>
    <property type="match status" value="1"/>
</dbReference>
<feature type="compositionally biased region" description="Basic and acidic residues" evidence="9">
    <location>
        <begin position="298"/>
        <end position="310"/>
    </location>
</feature>
<organism evidence="13 14">
    <name type="scientific">Huso huso</name>
    <name type="common">Beluga</name>
    <name type="synonym">Acipenser huso</name>
    <dbReference type="NCBI Taxonomy" id="61971"/>
    <lineage>
        <taxon>Eukaryota</taxon>
        <taxon>Metazoa</taxon>
        <taxon>Chordata</taxon>
        <taxon>Craniata</taxon>
        <taxon>Vertebrata</taxon>
        <taxon>Euteleostomi</taxon>
        <taxon>Actinopterygii</taxon>
        <taxon>Chondrostei</taxon>
        <taxon>Acipenseriformes</taxon>
        <taxon>Acipenseridae</taxon>
        <taxon>Huso</taxon>
    </lineage>
</organism>
<feature type="domain" description="DH" evidence="11">
    <location>
        <begin position="676"/>
        <end position="873"/>
    </location>
</feature>
<dbReference type="InterPro" id="IPR001849">
    <property type="entry name" value="PH_domain"/>
</dbReference>
<evidence type="ECO:0000256" key="1">
    <source>
        <dbReference type="ARBA" id="ARBA00004496"/>
    </source>
</evidence>
<dbReference type="Gene3D" id="2.30.29.30">
    <property type="entry name" value="Pleckstrin-homology domain (PH domain)/Phosphotyrosine-binding domain (PTB)"/>
    <property type="match status" value="1"/>
</dbReference>
<evidence type="ECO:0000256" key="8">
    <source>
        <dbReference type="SAM" id="Coils"/>
    </source>
</evidence>
<feature type="domain" description="PH" evidence="10">
    <location>
        <begin position="915"/>
        <end position="1017"/>
    </location>
</feature>
<keyword evidence="2" id="KW-0963">Cytoplasm</keyword>
<feature type="region of interest" description="Disordered" evidence="9">
    <location>
        <begin position="147"/>
        <end position="178"/>
    </location>
</feature>
<feature type="region of interest" description="Disordered" evidence="9">
    <location>
        <begin position="251"/>
        <end position="316"/>
    </location>
</feature>
<dbReference type="EMBL" id="JAHFZB010000045">
    <property type="protein sequence ID" value="KAK6468209.1"/>
    <property type="molecule type" value="Genomic_DNA"/>
</dbReference>
<evidence type="ECO:0000256" key="2">
    <source>
        <dbReference type="ARBA" id="ARBA00022490"/>
    </source>
</evidence>
<evidence type="ECO:0000256" key="4">
    <source>
        <dbReference type="ARBA" id="ARBA00022658"/>
    </source>
</evidence>
<dbReference type="InterPro" id="IPR035899">
    <property type="entry name" value="DBL_dom_sf"/>
</dbReference>
<dbReference type="Gene3D" id="1.20.900.10">
    <property type="entry name" value="Dbl homology (DH) domain"/>
    <property type="match status" value="1"/>
</dbReference>
<dbReference type="InterPro" id="IPR011993">
    <property type="entry name" value="PH-like_dom_sf"/>
</dbReference>
<keyword evidence="4" id="KW-0344">Guanine-nucleotide releasing factor</keyword>
<dbReference type="PROSITE" id="PS50003">
    <property type="entry name" value="PH_DOMAIN"/>
    <property type="match status" value="1"/>
</dbReference>
<feature type="coiled-coil region" evidence="8">
    <location>
        <begin position="1274"/>
        <end position="1385"/>
    </location>
</feature>
<evidence type="ECO:0000256" key="9">
    <source>
        <dbReference type="SAM" id="MobiDB-lite"/>
    </source>
</evidence>
<dbReference type="SMART" id="SM00109">
    <property type="entry name" value="C1"/>
    <property type="match status" value="1"/>
</dbReference>
<evidence type="ECO:0000256" key="5">
    <source>
        <dbReference type="ARBA" id="ARBA00022723"/>
    </source>
</evidence>
<evidence type="ECO:0000256" key="7">
    <source>
        <dbReference type="ARBA" id="ARBA00023054"/>
    </source>
</evidence>
<dbReference type="SMART" id="SM00233">
    <property type="entry name" value="PH"/>
    <property type="match status" value="1"/>
</dbReference>
<dbReference type="CDD" id="cd15794">
    <property type="entry name" value="PH_ARHGEF18"/>
    <property type="match status" value="1"/>
</dbReference>
<protein>
    <submittedName>
        <fullName evidence="13">Rho guanine nucleotide exchange factor 18-like</fullName>
    </submittedName>
</protein>
<feature type="compositionally biased region" description="Polar residues" evidence="9">
    <location>
        <begin position="531"/>
        <end position="549"/>
    </location>
</feature>
<dbReference type="InterPro" id="IPR037744">
    <property type="entry name" value="ARHGEF18_PH"/>
</dbReference>
<evidence type="ECO:0000259" key="11">
    <source>
        <dbReference type="PROSITE" id="PS50010"/>
    </source>
</evidence>
<feature type="domain" description="Phorbol-ester/DAG-type" evidence="12">
    <location>
        <begin position="470"/>
        <end position="517"/>
    </location>
</feature>
<feature type="compositionally biased region" description="Polar residues" evidence="9">
    <location>
        <begin position="1472"/>
        <end position="1482"/>
    </location>
</feature>
<accession>A0ABR0Y700</accession>
<dbReference type="PANTHER" id="PTHR47440:SF1">
    <property type="entry name" value="RHO_RAC GUANINE NUCLEOTIDE EXCHANGE FACTOR 18"/>
    <property type="match status" value="1"/>
</dbReference>
<comment type="subcellular location">
    <subcellularLocation>
        <location evidence="1">Cytoplasm</location>
    </subcellularLocation>
</comment>
<feature type="compositionally biased region" description="Polar residues" evidence="9">
    <location>
        <begin position="1564"/>
        <end position="1575"/>
    </location>
</feature>
<feature type="compositionally biased region" description="Basic and acidic residues" evidence="9">
    <location>
        <begin position="434"/>
        <end position="466"/>
    </location>
</feature>
<dbReference type="SMART" id="SM00325">
    <property type="entry name" value="RhoGEF"/>
    <property type="match status" value="1"/>
</dbReference>
<feature type="compositionally biased region" description="Basic and acidic residues" evidence="9">
    <location>
        <begin position="1584"/>
        <end position="1593"/>
    </location>
</feature>
<evidence type="ECO:0000259" key="10">
    <source>
        <dbReference type="PROSITE" id="PS50003"/>
    </source>
</evidence>
<comment type="caution">
    <text evidence="13">The sequence shown here is derived from an EMBL/GenBank/DDBJ whole genome shotgun (WGS) entry which is preliminary data.</text>
</comment>
<evidence type="ECO:0000259" key="12">
    <source>
        <dbReference type="PROSITE" id="PS50081"/>
    </source>
</evidence>
<feature type="region of interest" description="Disordered" evidence="9">
    <location>
        <begin position="517"/>
        <end position="585"/>
    </location>
</feature>
<dbReference type="PROSITE" id="PS50081">
    <property type="entry name" value="ZF_DAG_PE_2"/>
    <property type="match status" value="1"/>
</dbReference>
<keyword evidence="5" id="KW-0479">Metal-binding</keyword>
<dbReference type="Pfam" id="PF17838">
    <property type="entry name" value="PH_16"/>
    <property type="match status" value="1"/>
</dbReference>
<dbReference type="InterPro" id="IPR041020">
    <property type="entry name" value="PH_16"/>
</dbReference>